<protein>
    <submittedName>
        <fullName evidence="1">Uncharacterized protein</fullName>
    </submittedName>
</protein>
<sequence length="70" mass="7704">MCRDALEVDSTAARLRVRRSAAPHAYILAVCECAALHTRRRAAPRPPYALPARPTIFHGLRLLILTCGPV</sequence>
<name>A0ABN8IR69_9NEOP</name>
<proteinExistence type="predicted"/>
<feature type="non-terminal residue" evidence="1">
    <location>
        <position position="70"/>
    </location>
</feature>
<evidence type="ECO:0000313" key="1">
    <source>
        <dbReference type="EMBL" id="CAH2058479.1"/>
    </source>
</evidence>
<organism evidence="1 2">
    <name type="scientific">Iphiclides podalirius</name>
    <name type="common">scarce swallowtail</name>
    <dbReference type="NCBI Taxonomy" id="110791"/>
    <lineage>
        <taxon>Eukaryota</taxon>
        <taxon>Metazoa</taxon>
        <taxon>Ecdysozoa</taxon>
        <taxon>Arthropoda</taxon>
        <taxon>Hexapoda</taxon>
        <taxon>Insecta</taxon>
        <taxon>Pterygota</taxon>
        <taxon>Neoptera</taxon>
        <taxon>Endopterygota</taxon>
        <taxon>Lepidoptera</taxon>
        <taxon>Glossata</taxon>
        <taxon>Ditrysia</taxon>
        <taxon>Papilionoidea</taxon>
        <taxon>Papilionidae</taxon>
        <taxon>Papilioninae</taxon>
        <taxon>Iphiclides</taxon>
    </lineage>
</organism>
<evidence type="ECO:0000313" key="2">
    <source>
        <dbReference type="Proteomes" id="UP000837857"/>
    </source>
</evidence>
<accession>A0ABN8IR69</accession>
<reference evidence="1" key="1">
    <citation type="submission" date="2022-03" db="EMBL/GenBank/DDBJ databases">
        <authorList>
            <person name="Martin H S."/>
        </authorList>
    </citation>
    <scope>NUCLEOTIDE SEQUENCE</scope>
</reference>
<dbReference type="Proteomes" id="UP000837857">
    <property type="component" value="Chromosome 25"/>
</dbReference>
<dbReference type="EMBL" id="OW152837">
    <property type="protein sequence ID" value="CAH2058479.1"/>
    <property type="molecule type" value="Genomic_DNA"/>
</dbReference>
<gene>
    <name evidence="1" type="ORF">IPOD504_LOCUS10609</name>
</gene>
<keyword evidence="2" id="KW-1185">Reference proteome</keyword>